<dbReference type="Proteomes" id="UP000176364">
    <property type="component" value="Unassembled WGS sequence"/>
</dbReference>
<gene>
    <name evidence="2" type="ORF">A3I57_02480</name>
</gene>
<evidence type="ECO:0000313" key="3">
    <source>
        <dbReference type="Proteomes" id="UP000176364"/>
    </source>
</evidence>
<dbReference type="EMBL" id="MEZQ01000037">
    <property type="protein sequence ID" value="OGD59305.1"/>
    <property type="molecule type" value="Genomic_DNA"/>
</dbReference>
<evidence type="ECO:0000313" key="2">
    <source>
        <dbReference type="EMBL" id="OGD59305.1"/>
    </source>
</evidence>
<name>A0A1F5DW33_9BACT</name>
<keyword evidence="1" id="KW-0812">Transmembrane</keyword>
<dbReference type="AlphaFoldDB" id="A0A1F5DW33"/>
<accession>A0A1F5DW33</accession>
<feature type="transmembrane region" description="Helical" evidence="1">
    <location>
        <begin position="56"/>
        <end position="76"/>
    </location>
</feature>
<feature type="transmembrane region" description="Helical" evidence="1">
    <location>
        <begin position="6"/>
        <end position="27"/>
    </location>
</feature>
<organism evidence="2 3">
    <name type="scientific">Candidatus Beckwithbacteria bacterium RIFCSPLOWO2_02_FULL_47_23</name>
    <dbReference type="NCBI Taxonomy" id="1797463"/>
    <lineage>
        <taxon>Bacteria</taxon>
        <taxon>Candidatus Beckwithiibacteriota</taxon>
    </lineage>
</organism>
<sequence>MINGLVLAKIVYLLGWLNLAAIVLVFFSCRCLTGPKLFTWLVRFEWYKKFYRTHCWWWYLFFASVAGHAILALMIYGNPFK</sequence>
<comment type="caution">
    <text evidence="2">The sequence shown here is derived from an EMBL/GenBank/DDBJ whole genome shotgun (WGS) entry which is preliminary data.</text>
</comment>
<reference evidence="2 3" key="1">
    <citation type="journal article" date="2016" name="Nat. Commun.">
        <title>Thousands of microbial genomes shed light on interconnected biogeochemical processes in an aquifer system.</title>
        <authorList>
            <person name="Anantharaman K."/>
            <person name="Brown C.T."/>
            <person name="Hug L.A."/>
            <person name="Sharon I."/>
            <person name="Castelle C.J."/>
            <person name="Probst A.J."/>
            <person name="Thomas B.C."/>
            <person name="Singh A."/>
            <person name="Wilkins M.J."/>
            <person name="Karaoz U."/>
            <person name="Brodie E.L."/>
            <person name="Williams K.H."/>
            <person name="Hubbard S.S."/>
            <person name="Banfield J.F."/>
        </authorList>
    </citation>
    <scope>NUCLEOTIDE SEQUENCE [LARGE SCALE GENOMIC DNA]</scope>
</reference>
<protein>
    <recommendedName>
        <fullName evidence="4">Ferric oxidoreductase domain-containing protein</fullName>
    </recommendedName>
</protein>
<keyword evidence="1" id="KW-0472">Membrane</keyword>
<keyword evidence="1" id="KW-1133">Transmembrane helix</keyword>
<evidence type="ECO:0000256" key="1">
    <source>
        <dbReference type="SAM" id="Phobius"/>
    </source>
</evidence>
<proteinExistence type="predicted"/>
<evidence type="ECO:0008006" key="4">
    <source>
        <dbReference type="Google" id="ProtNLM"/>
    </source>
</evidence>